<dbReference type="InterPro" id="IPR000008">
    <property type="entry name" value="C2_dom"/>
</dbReference>
<dbReference type="GO" id="GO:0071277">
    <property type="term" value="P:cellular response to calcium ion"/>
    <property type="evidence" value="ECO:0007669"/>
    <property type="project" value="TreeGrafter"/>
</dbReference>
<keyword evidence="13" id="KW-0472">Membrane</keyword>
<evidence type="ECO:0000256" key="7">
    <source>
        <dbReference type="ARBA" id="ARBA00022490"/>
    </source>
</evidence>
<dbReference type="Gene3D" id="2.60.40.150">
    <property type="entry name" value="C2 domain"/>
    <property type="match status" value="2"/>
</dbReference>
<dbReference type="GO" id="GO:0005544">
    <property type="term" value="F:calcium-dependent phospholipid binding"/>
    <property type="evidence" value="ECO:0007669"/>
    <property type="project" value="InterPro"/>
</dbReference>
<keyword evidence="7" id="KW-0963">Cytoplasm</keyword>
<keyword evidence="10" id="KW-0677">Repeat</keyword>
<keyword evidence="12" id="KW-0965">Cell junction</keyword>
<dbReference type="SMART" id="SM00239">
    <property type="entry name" value="C2"/>
    <property type="match status" value="2"/>
</dbReference>
<evidence type="ECO:0000256" key="16">
    <source>
        <dbReference type="ARBA" id="ARBA00065466"/>
    </source>
</evidence>
<dbReference type="GO" id="GO:0005737">
    <property type="term" value="C:cytoplasm"/>
    <property type="evidence" value="ECO:0007669"/>
    <property type="project" value="UniProtKB-SubCell"/>
</dbReference>
<keyword evidence="21" id="KW-1185">Reference proteome</keyword>
<evidence type="ECO:0000256" key="18">
    <source>
        <dbReference type="ARBA" id="ARBA00076171"/>
    </source>
</evidence>
<dbReference type="EMBL" id="JAIWYP010000001">
    <property type="protein sequence ID" value="KAH3880662.1"/>
    <property type="molecule type" value="Genomic_DNA"/>
</dbReference>
<evidence type="ECO:0000256" key="8">
    <source>
        <dbReference type="ARBA" id="ARBA00022553"/>
    </source>
</evidence>
<name>A0A9D4MSX1_DREPO</name>
<dbReference type="SUPFAM" id="SSF49562">
    <property type="entry name" value="C2 domain (Calcium/lipid-binding domain, CaLB)"/>
    <property type="match status" value="2"/>
</dbReference>
<evidence type="ECO:0000256" key="4">
    <source>
        <dbReference type="ARBA" id="ARBA00004496"/>
    </source>
</evidence>
<evidence type="ECO:0000256" key="3">
    <source>
        <dbReference type="ARBA" id="ARBA00004246"/>
    </source>
</evidence>
<dbReference type="InterPro" id="IPR036465">
    <property type="entry name" value="vWFA_dom_sf"/>
</dbReference>
<dbReference type="InterPro" id="IPR037768">
    <property type="entry name" value="C2B_Copine"/>
</dbReference>
<accession>A0A9D4MSX1</accession>
<feature type="domain" description="C2" evidence="19">
    <location>
        <begin position="1"/>
        <end position="128"/>
    </location>
</feature>
<comment type="subunit">
    <text evidence="16">Monomer. Interacts with ERBB2 (preferentially with the tyrosine phosphorylated form); this interaction occurs at the cell membrane and is increased in a growth factor heregulin-dependent manner. Interacts with SHC1; this interaction may mediate the binding of CPNE3 with ERBB2. Interacts with RACK1.</text>
</comment>
<evidence type="ECO:0000256" key="11">
    <source>
        <dbReference type="ARBA" id="ARBA00022837"/>
    </source>
</evidence>
<dbReference type="GO" id="GO:0046872">
    <property type="term" value="F:metal ion binding"/>
    <property type="evidence" value="ECO:0007669"/>
    <property type="project" value="UniProtKB-KW"/>
</dbReference>
<evidence type="ECO:0000256" key="6">
    <source>
        <dbReference type="ARBA" id="ARBA00022475"/>
    </source>
</evidence>
<comment type="subcellular location">
    <subcellularLocation>
        <location evidence="3">Cell junction</location>
        <location evidence="3">Focal adhesion</location>
    </subcellularLocation>
    <subcellularLocation>
        <location evidence="2">Cell membrane</location>
    </subcellularLocation>
    <subcellularLocation>
        <location evidence="4">Cytoplasm</location>
    </subcellularLocation>
    <subcellularLocation>
        <location evidence="1">Nucleus</location>
    </subcellularLocation>
</comment>
<evidence type="ECO:0000256" key="12">
    <source>
        <dbReference type="ARBA" id="ARBA00022949"/>
    </source>
</evidence>
<comment type="similarity">
    <text evidence="5">Belongs to the copine family.</text>
</comment>
<evidence type="ECO:0000313" key="20">
    <source>
        <dbReference type="EMBL" id="KAH3880662.1"/>
    </source>
</evidence>
<evidence type="ECO:0000256" key="10">
    <source>
        <dbReference type="ARBA" id="ARBA00022737"/>
    </source>
</evidence>
<dbReference type="Pfam" id="PF07002">
    <property type="entry name" value="Copine"/>
    <property type="match status" value="1"/>
</dbReference>
<dbReference type="FunFam" id="2.60.40.150:FF:000042">
    <property type="entry name" value="Copine 3"/>
    <property type="match status" value="1"/>
</dbReference>
<dbReference type="CDD" id="cd04047">
    <property type="entry name" value="C2B_Copine"/>
    <property type="match status" value="1"/>
</dbReference>
<evidence type="ECO:0000256" key="14">
    <source>
        <dbReference type="ARBA" id="ARBA00023242"/>
    </source>
</evidence>
<evidence type="ECO:0000256" key="15">
    <source>
        <dbReference type="ARBA" id="ARBA00058857"/>
    </source>
</evidence>
<evidence type="ECO:0000259" key="19">
    <source>
        <dbReference type="PROSITE" id="PS50004"/>
    </source>
</evidence>
<gene>
    <name evidence="20" type="ORF">DPMN_004583</name>
</gene>
<feature type="domain" description="C2" evidence="19">
    <location>
        <begin position="132"/>
        <end position="257"/>
    </location>
</feature>
<evidence type="ECO:0000256" key="2">
    <source>
        <dbReference type="ARBA" id="ARBA00004236"/>
    </source>
</evidence>
<dbReference type="Pfam" id="PF00168">
    <property type="entry name" value="C2"/>
    <property type="match status" value="2"/>
</dbReference>
<dbReference type="CDD" id="cd04048">
    <property type="entry name" value="C2A_Copine"/>
    <property type="match status" value="1"/>
</dbReference>
<evidence type="ECO:0000256" key="13">
    <source>
        <dbReference type="ARBA" id="ARBA00023136"/>
    </source>
</evidence>
<dbReference type="GO" id="GO:0005925">
    <property type="term" value="C:focal adhesion"/>
    <property type="evidence" value="ECO:0007669"/>
    <property type="project" value="UniProtKB-SubCell"/>
</dbReference>
<dbReference type="PROSITE" id="PS50004">
    <property type="entry name" value="C2"/>
    <property type="match status" value="2"/>
</dbReference>
<comment type="caution">
    <text evidence="20">The sequence shown here is derived from an EMBL/GenBank/DDBJ whole genome shotgun (WGS) entry which is preliminary data.</text>
</comment>
<dbReference type="InterPro" id="IPR002035">
    <property type="entry name" value="VWF_A"/>
</dbReference>
<protein>
    <recommendedName>
        <fullName evidence="17">Copine-3</fullName>
    </recommendedName>
    <alternativeName>
        <fullName evidence="18">Copine III</fullName>
    </alternativeName>
</protein>
<dbReference type="FunFam" id="2.60.40.150:FF:000099">
    <property type="entry name" value="Copine 3"/>
    <property type="match status" value="1"/>
</dbReference>
<dbReference type="SMART" id="SM00327">
    <property type="entry name" value="VWA"/>
    <property type="match status" value="1"/>
</dbReference>
<evidence type="ECO:0000256" key="9">
    <source>
        <dbReference type="ARBA" id="ARBA00022723"/>
    </source>
</evidence>
<dbReference type="GO" id="GO:0005886">
    <property type="term" value="C:plasma membrane"/>
    <property type="evidence" value="ECO:0007669"/>
    <property type="project" value="UniProtKB-SubCell"/>
</dbReference>
<keyword evidence="9" id="KW-0479">Metal-binding</keyword>
<reference evidence="20" key="2">
    <citation type="submission" date="2020-11" db="EMBL/GenBank/DDBJ databases">
        <authorList>
            <person name="McCartney M.A."/>
            <person name="Auch B."/>
            <person name="Kono T."/>
            <person name="Mallez S."/>
            <person name="Becker A."/>
            <person name="Gohl D.M."/>
            <person name="Silverstein K.A.T."/>
            <person name="Koren S."/>
            <person name="Bechman K.B."/>
            <person name="Herman A."/>
            <person name="Abrahante J.E."/>
            <person name="Garbe J."/>
        </authorList>
    </citation>
    <scope>NUCLEOTIDE SEQUENCE</scope>
    <source>
        <strain evidence="20">Duluth1</strain>
        <tissue evidence="20">Whole animal</tissue>
    </source>
</reference>
<proteinExistence type="inferred from homology"/>
<evidence type="ECO:0000256" key="17">
    <source>
        <dbReference type="ARBA" id="ARBA00074834"/>
    </source>
</evidence>
<keyword evidence="14" id="KW-0539">Nucleus</keyword>
<keyword evidence="6" id="KW-1003">Cell membrane</keyword>
<sequence>MALPPNQFQAGSAAIPSTQVELSVSCRGLRDLDAFSKSDPMCVLFTKDAKTGQFYEFGRTETIQDNLNPDFVKKFVIHYYFEESQKLKLEIYDVDSKSSRLADHDFLGRMECTLGELVAAGGNFEKPLIGQGRNNGKIIVRAEELINCKETMHMQFQGIKLDKKDFFGKSDPYLEFFRVNEDNSYTVVHRTEIIKNTLNPTWAPCRIPARTLSNGDYDRNILVKCWDWNSSGNPDLIGEFSTNLRELTKGPGTNNHYELINRHMKEKKKSKYKNSGVISLMSCKVEQEFSFLDYITSGTEMAFTVAVDFTQSNGSPSQPNSLHYINPYGQPNQYQMAIQAVGDIIQDYDSDKMFPALGFGARFPDNSVQHEFALNFNPQNPYCAGVQGILGAYNNAIRCVQLYGPTNFAPCINHVARFAATKRDGSCYFVLLIITDGVITDMPQTIQAIINASTLPMSIIIIGVGLADFEAMNLLDGDDQRLNYQGRYAQRDIVQFVPFRNFNQQYSNQGFHVAQAALAKEVLAEIPEQVVSYMKLNNLLPKQLQQQTGRQH</sequence>
<evidence type="ECO:0000256" key="1">
    <source>
        <dbReference type="ARBA" id="ARBA00004123"/>
    </source>
</evidence>
<evidence type="ECO:0000313" key="21">
    <source>
        <dbReference type="Proteomes" id="UP000828390"/>
    </source>
</evidence>
<keyword evidence="11" id="KW-0106">Calcium</keyword>
<dbReference type="SUPFAM" id="SSF53300">
    <property type="entry name" value="vWA-like"/>
    <property type="match status" value="1"/>
</dbReference>
<evidence type="ECO:0000256" key="5">
    <source>
        <dbReference type="ARBA" id="ARBA00009048"/>
    </source>
</evidence>
<comment type="function">
    <text evidence="15">Calcium-dependent phospholipid-binding protein that plays a role in ERBB2-mediated tumor cell migration in response to growth factor heregulin stimulation.</text>
</comment>
<dbReference type="PANTHER" id="PTHR10857">
    <property type="entry name" value="COPINE"/>
    <property type="match status" value="1"/>
</dbReference>
<dbReference type="PANTHER" id="PTHR10857:SF106">
    <property type="entry name" value="C2 DOMAIN-CONTAINING PROTEIN"/>
    <property type="match status" value="1"/>
</dbReference>
<dbReference type="GO" id="GO:0005634">
    <property type="term" value="C:nucleus"/>
    <property type="evidence" value="ECO:0007669"/>
    <property type="project" value="UniProtKB-SubCell"/>
</dbReference>
<dbReference type="InterPro" id="IPR010734">
    <property type="entry name" value="Copine_C"/>
</dbReference>
<dbReference type="OrthoDB" id="5855668at2759"/>
<dbReference type="InterPro" id="IPR045052">
    <property type="entry name" value="Copine"/>
</dbReference>
<dbReference type="InterPro" id="IPR035892">
    <property type="entry name" value="C2_domain_sf"/>
</dbReference>
<dbReference type="AlphaFoldDB" id="A0A9D4MSX1"/>
<dbReference type="CDD" id="cd01459">
    <property type="entry name" value="vWA_copine_like"/>
    <property type="match status" value="1"/>
</dbReference>
<dbReference type="Proteomes" id="UP000828390">
    <property type="component" value="Unassembled WGS sequence"/>
</dbReference>
<keyword evidence="8" id="KW-0597">Phosphoprotein</keyword>
<organism evidence="20 21">
    <name type="scientific">Dreissena polymorpha</name>
    <name type="common">Zebra mussel</name>
    <name type="synonym">Mytilus polymorpha</name>
    <dbReference type="NCBI Taxonomy" id="45954"/>
    <lineage>
        <taxon>Eukaryota</taxon>
        <taxon>Metazoa</taxon>
        <taxon>Spiralia</taxon>
        <taxon>Lophotrochozoa</taxon>
        <taxon>Mollusca</taxon>
        <taxon>Bivalvia</taxon>
        <taxon>Autobranchia</taxon>
        <taxon>Heteroconchia</taxon>
        <taxon>Euheterodonta</taxon>
        <taxon>Imparidentia</taxon>
        <taxon>Neoheterodontei</taxon>
        <taxon>Myida</taxon>
        <taxon>Dreissenoidea</taxon>
        <taxon>Dreissenidae</taxon>
        <taxon>Dreissena</taxon>
    </lineage>
</organism>
<reference evidence="20" key="1">
    <citation type="journal article" date="2019" name="bioRxiv">
        <title>The Genome of the Zebra Mussel, Dreissena polymorpha: A Resource for Invasive Species Research.</title>
        <authorList>
            <person name="McCartney M.A."/>
            <person name="Auch B."/>
            <person name="Kono T."/>
            <person name="Mallez S."/>
            <person name="Zhang Y."/>
            <person name="Obille A."/>
            <person name="Becker A."/>
            <person name="Abrahante J.E."/>
            <person name="Garbe J."/>
            <person name="Badalamenti J.P."/>
            <person name="Herman A."/>
            <person name="Mangelson H."/>
            <person name="Liachko I."/>
            <person name="Sullivan S."/>
            <person name="Sone E.D."/>
            <person name="Koren S."/>
            <person name="Silverstein K.A.T."/>
            <person name="Beckman K.B."/>
            <person name="Gohl D.M."/>
        </authorList>
    </citation>
    <scope>NUCLEOTIDE SEQUENCE</scope>
    <source>
        <strain evidence="20">Duluth1</strain>
        <tissue evidence="20">Whole animal</tissue>
    </source>
</reference>